<dbReference type="SUPFAM" id="SSF56219">
    <property type="entry name" value="DNase I-like"/>
    <property type="match status" value="1"/>
</dbReference>
<feature type="domain" description="Endonuclease/exonuclease/phosphatase" evidence="6">
    <location>
        <begin position="88"/>
        <end position="332"/>
    </location>
</feature>
<comment type="caution">
    <text evidence="8">The sequence shown here is derived from an EMBL/GenBank/DDBJ whole genome shotgun (WGS) entry which is preliminary data.</text>
</comment>
<evidence type="ECO:0000256" key="4">
    <source>
        <dbReference type="ARBA" id="ARBA00022801"/>
    </source>
</evidence>
<evidence type="ECO:0000256" key="2">
    <source>
        <dbReference type="ARBA" id="ARBA00012369"/>
    </source>
</evidence>
<evidence type="ECO:0000313" key="7">
    <source>
        <dbReference type="EMBL" id="CAF0951817.1"/>
    </source>
</evidence>
<evidence type="ECO:0000259" key="6">
    <source>
        <dbReference type="Pfam" id="PF03372"/>
    </source>
</evidence>
<evidence type="ECO:0000313" key="8">
    <source>
        <dbReference type="EMBL" id="CAF0966632.1"/>
    </source>
</evidence>
<evidence type="ECO:0000313" key="9">
    <source>
        <dbReference type="EMBL" id="CAF3725892.1"/>
    </source>
</evidence>
<sequence length="341" mass="40161">MARSDRYINMKNAGSVILLNRLILPQSKQIDQTWAEITMSTDNNGLNQSTTAKEQMKENNDILFSGISILSYNLYLRPFPPFFNGQRLRSHLIPYHTKDYDIVVFQEVFDKHSRSQLQLKLHEYGFLFMSQTVGYGGLFKVNGGIFIASKFPIEQQQYRAFRDACSGFDCFADKSILYTKIQFNQTFFVHIFGTHLQAKLGRQKTRIRTRQIDIIKQFIDTLNISSNEPVIIAGDFNIDRFLQPDEYLNMLSVLNIKIPPYIGEYSFTFDSRTNDLIGIRHSDHKQECIDYVFYSKMHLQPKLSYQRILQPKTFQAWKEFNFEQDYYDLSDHYPVLSYYEF</sequence>
<evidence type="ECO:0000256" key="1">
    <source>
        <dbReference type="ARBA" id="ARBA00006335"/>
    </source>
</evidence>
<keyword evidence="4" id="KW-0378">Hydrolase</keyword>
<dbReference type="EC" id="3.1.4.12" evidence="2"/>
<protein>
    <recommendedName>
        <fullName evidence="2">sphingomyelin phosphodiesterase</fullName>
        <ecNumber evidence="2">3.1.4.12</ecNumber>
    </recommendedName>
</protein>
<dbReference type="GO" id="GO:0004767">
    <property type="term" value="F:sphingomyelin phosphodiesterase activity"/>
    <property type="evidence" value="ECO:0007669"/>
    <property type="project" value="UniProtKB-EC"/>
</dbReference>
<dbReference type="AlphaFoldDB" id="A0A814EA38"/>
<dbReference type="InterPro" id="IPR017766">
    <property type="entry name" value="Sphingomyelinase/PLipase_C"/>
</dbReference>
<comment type="catalytic activity">
    <reaction evidence="5">
        <text>N-(hexadecanoyl)-sphing-4-enine-1-phosphocholine + H2O = N-hexadecanoylsphing-4-enine + phosphocholine + H(+)</text>
        <dbReference type="Rhea" id="RHEA:45644"/>
        <dbReference type="ChEBI" id="CHEBI:15377"/>
        <dbReference type="ChEBI" id="CHEBI:15378"/>
        <dbReference type="ChEBI" id="CHEBI:72959"/>
        <dbReference type="ChEBI" id="CHEBI:78646"/>
        <dbReference type="ChEBI" id="CHEBI:295975"/>
    </reaction>
    <physiologicalReaction direction="left-to-right" evidence="5">
        <dbReference type="Rhea" id="RHEA:45645"/>
    </physiologicalReaction>
</comment>
<dbReference type="InterPro" id="IPR036691">
    <property type="entry name" value="Endo/exonu/phosph_ase_sf"/>
</dbReference>
<dbReference type="EMBL" id="CAJNOK010004856">
    <property type="protein sequence ID" value="CAF0951817.1"/>
    <property type="molecule type" value="Genomic_DNA"/>
</dbReference>
<dbReference type="CDD" id="cd09078">
    <property type="entry name" value="nSMase"/>
    <property type="match status" value="1"/>
</dbReference>
<evidence type="ECO:0000313" key="10">
    <source>
        <dbReference type="EMBL" id="CAF3740132.1"/>
    </source>
</evidence>
<dbReference type="OrthoDB" id="10010057at2759"/>
<keyword evidence="3" id="KW-0732">Signal</keyword>
<dbReference type="PANTHER" id="PTHR16320">
    <property type="entry name" value="SPHINGOMYELINASE FAMILY MEMBER"/>
    <property type="match status" value="1"/>
</dbReference>
<dbReference type="InterPro" id="IPR005135">
    <property type="entry name" value="Endo/exonuclease/phosphatase"/>
</dbReference>
<evidence type="ECO:0000256" key="5">
    <source>
        <dbReference type="ARBA" id="ARBA00049371"/>
    </source>
</evidence>
<evidence type="ECO:0000313" key="11">
    <source>
        <dbReference type="Proteomes" id="UP000663829"/>
    </source>
</evidence>
<dbReference type="Proteomes" id="UP000677228">
    <property type="component" value="Unassembled WGS sequence"/>
</dbReference>
<organism evidence="8 11">
    <name type="scientific">Didymodactylos carnosus</name>
    <dbReference type="NCBI Taxonomy" id="1234261"/>
    <lineage>
        <taxon>Eukaryota</taxon>
        <taxon>Metazoa</taxon>
        <taxon>Spiralia</taxon>
        <taxon>Gnathifera</taxon>
        <taxon>Rotifera</taxon>
        <taxon>Eurotatoria</taxon>
        <taxon>Bdelloidea</taxon>
        <taxon>Philodinida</taxon>
        <taxon>Philodinidae</taxon>
        <taxon>Didymodactylos</taxon>
    </lineage>
</organism>
<dbReference type="PANTHER" id="PTHR16320:SF23">
    <property type="entry name" value="SPHINGOMYELINASE C 1"/>
    <property type="match status" value="1"/>
</dbReference>
<dbReference type="EMBL" id="CAJNOQ010002575">
    <property type="protein sequence ID" value="CAF0966632.1"/>
    <property type="molecule type" value="Genomic_DNA"/>
</dbReference>
<accession>A0A814EA38</accession>
<evidence type="ECO:0000256" key="3">
    <source>
        <dbReference type="ARBA" id="ARBA00022729"/>
    </source>
</evidence>
<dbReference type="Proteomes" id="UP000663829">
    <property type="component" value="Unassembled WGS sequence"/>
</dbReference>
<dbReference type="GO" id="GO:0005576">
    <property type="term" value="C:extracellular region"/>
    <property type="evidence" value="ECO:0007669"/>
    <property type="project" value="InterPro"/>
</dbReference>
<name>A0A814EA38_9BILA</name>
<keyword evidence="11" id="KW-1185">Reference proteome</keyword>
<dbReference type="EMBL" id="CAJOBC010002575">
    <property type="protein sequence ID" value="CAF3740132.1"/>
    <property type="molecule type" value="Genomic_DNA"/>
</dbReference>
<dbReference type="Proteomes" id="UP000682733">
    <property type="component" value="Unassembled WGS sequence"/>
</dbReference>
<proteinExistence type="inferred from homology"/>
<dbReference type="InterPro" id="IPR038772">
    <property type="entry name" value="Sph/SMPD2-like"/>
</dbReference>
<dbReference type="Gene3D" id="3.60.10.10">
    <property type="entry name" value="Endonuclease/exonuclease/phosphatase"/>
    <property type="match status" value="1"/>
</dbReference>
<dbReference type="EMBL" id="CAJOBA010004862">
    <property type="protein sequence ID" value="CAF3725892.1"/>
    <property type="molecule type" value="Genomic_DNA"/>
</dbReference>
<dbReference type="Proteomes" id="UP000681722">
    <property type="component" value="Unassembled WGS sequence"/>
</dbReference>
<reference evidence="8" key="1">
    <citation type="submission" date="2021-02" db="EMBL/GenBank/DDBJ databases">
        <authorList>
            <person name="Nowell W R."/>
        </authorList>
    </citation>
    <scope>NUCLEOTIDE SEQUENCE</scope>
</reference>
<gene>
    <name evidence="8" type="ORF">GPM918_LOCUS12013</name>
    <name evidence="7" type="ORF">OVA965_LOCUS12196</name>
    <name evidence="10" type="ORF">SRO942_LOCUS12014</name>
    <name evidence="9" type="ORF">TMI583_LOCUS12201</name>
</gene>
<comment type="similarity">
    <text evidence="1">Belongs to the neutral sphingomyelinase family.</text>
</comment>
<dbReference type="Pfam" id="PF03372">
    <property type="entry name" value="Exo_endo_phos"/>
    <property type="match status" value="1"/>
</dbReference>